<accession>A0A5Q0UHL4</accession>
<dbReference type="AlphaFoldDB" id="A0A5Q0UHL4"/>
<dbReference type="KEGG" id="ncon:LC1Nh_0806"/>
<evidence type="ECO:0000313" key="4">
    <source>
        <dbReference type="Proteomes" id="UP000377803"/>
    </source>
</evidence>
<dbReference type="Pfam" id="PF24334">
    <property type="entry name" value="DUF7502"/>
    <property type="match status" value="1"/>
</dbReference>
<dbReference type="Proteomes" id="UP000377803">
    <property type="component" value="Chromosome"/>
</dbReference>
<proteinExistence type="predicted"/>
<protein>
    <submittedName>
        <fullName evidence="3">Uncharacterized protein</fullName>
    </submittedName>
</protein>
<keyword evidence="4" id="KW-1185">Reference proteome</keyword>
<gene>
    <name evidence="3" type="ORF">LC1Nh_0806</name>
</gene>
<keyword evidence="2" id="KW-0812">Transmembrane</keyword>
<dbReference type="EMBL" id="CP040089">
    <property type="protein sequence ID" value="QGA80690.1"/>
    <property type="molecule type" value="Genomic_DNA"/>
</dbReference>
<dbReference type="GeneID" id="42365195"/>
<keyword evidence="2" id="KW-0472">Membrane</keyword>
<evidence type="ECO:0000256" key="1">
    <source>
        <dbReference type="SAM" id="MobiDB-lite"/>
    </source>
</evidence>
<reference evidence="4" key="1">
    <citation type="submission" date="2019-05" db="EMBL/GenBank/DDBJ databases">
        <title>Candidatus Nanohalobium constans, a novel model system to study the DPANN nano-sized archaea: genomic and physiological characterization of a nanoarchaeon co-cultured with its chitinotrophic host.</title>
        <authorList>
            <person name="La Cono V."/>
            <person name="Arcadi E."/>
            <person name="Crisafi F."/>
            <person name="Denaro R."/>
            <person name="La Spada G."/>
            <person name="Messina E."/>
            <person name="Smedile F."/>
            <person name="Toshchakov S.V."/>
            <person name="Shevchenko M.A."/>
            <person name="Golyshin P.N."/>
            <person name="Golyshina O.V."/>
            <person name="Ferrer M."/>
            <person name="Rohde M."/>
            <person name="Mushegian A."/>
            <person name="Sorokin D.Y."/>
            <person name="Giuliano L."/>
            <person name="Yakimov M.M."/>
        </authorList>
    </citation>
    <scope>NUCLEOTIDE SEQUENCE [LARGE SCALE GENOMIC DNA]</scope>
    <source>
        <strain evidence="4">LC1Nh</strain>
    </source>
</reference>
<feature type="transmembrane region" description="Helical" evidence="2">
    <location>
        <begin position="48"/>
        <end position="68"/>
    </location>
</feature>
<feature type="transmembrane region" description="Helical" evidence="2">
    <location>
        <begin position="20"/>
        <end position="42"/>
    </location>
</feature>
<name>A0A5Q0UHL4_9ARCH</name>
<evidence type="ECO:0000256" key="2">
    <source>
        <dbReference type="SAM" id="Phobius"/>
    </source>
</evidence>
<sequence length="247" mass="27655">MRVEKLLKRLRREFIKVNLIQAFLDSLTAFLAVNLVLFILNITLVSDFLHYRILAASAFIFLLADWVYRSRKYRLEIYEEENPQLREILRTARDNLDSQNVVSQAMFDDLMQRARSVTSESIIPGAEIIKKIVLIGVLSFLTALSGLTDFQPVQESREVFSQLQPEDILNPEPEQLKNGSEIYGEAKDIQGSATDLEINVTGDASGGSDGSGGSGASEDFVFRSSDPSMPEDVELARRYSLAIRDSG</sequence>
<evidence type="ECO:0000313" key="3">
    <source>
        <dbReference type="EMBL" id="QGA80690.1"/>
    </source>
</evidence>
<dbReference type="InterPro" id="IPR055925">
    <property type="entry name" value="DUF7502"/>
</dbReference>
<keyword evidence="2" id="KW-1133">Transmembrane helix</keyword>
<dbReference type="RefSeq" id="WP_153550431.1">
    <property type="nucleotide sequence ID" value="NZ_CP040089.1"/>
</dbReference>
<feature type="compositionally biased region" description="Gly residues" evidence="1">
    <location>
        <begin position="204"/>
        <end position="215"/>
    </location>
</feature>
<organism evidence="3 4">
    <name type="scientific">Candidatus Nanohalobium constans</name>
    <dbReference type="NCBI Taxonomy" id="2565781"/>
    <lineage>
        <taxon>Archaea</taxon>
        <taxon>Candidatus Nanohalarchaeota</taxon>
        <taxon>Candidatus Nanohalobia</taxon>
        <taxon>Candidatus Nanohalobiales</taxon>
        <taxon>Candidatus Nanohalobiaceae</taxon>
        <taxon>Candidatus Nanohalobium</taxon>
    </lineage>
</organism>
<feature type="region of interest" description="Disordered" evidence="1">
    <location>
        <begin position="199"/>
        <end position="228"/>
    </location>
</feature>